<protein>
    <submittedName>
        <fullName evidence="1">Uncharacterized protein</fullName>
    </submittedName>
</protein>
<keyword evidence="2" id="KW-1185">Reference proteome</keyword>
<reference evidence="1 2" key="1">
    <citation type="submission" date="2016-12" db="EMBL/GenBank/DDBJ databases">
        <authorList>
            <person name="Song W.-J."/>
            <person name="Kurnit D.M."/>
        </authorList>
    </citation>
    <scope>NUCLEOTIDE SEQUENCE [LARGE SCALE GENOMIC DNA]</scope>
    <source>
        <strain evidence="1 2">STM7296</strain>
    </source>
</reference>
<dbReference type="EMBL" id="CYGX02000042">
    <property type="protein sequence ID" value="SIT43416.1"/>
    <property type="molecule type" value="Genomic_DNA"/>
</dbReference>
<sequence length="55" mass="5897">MGRLYAFSPGDEKSIAENIRPAPAAALFRHTSAGATGRETSLALKEKYRSMANAN</sequence>
<gene>
    <name evidence="1" type="ORF">BN2475_420099</name>
</gene>
<dbReference type="Proteomes" id="UP000187012">
    <property type="component" value="Unassembled WGS sequence"/>
</dbReference>
<proteinExistence type="predicted"/>
<dbReference type="AlphaFoldDB" id="A0A1N7S7P6"/>
<dbReference type="STRING" id="1247936.BN2475_420099"/>
<evidence type="ECO:0000313" key="2">
    <source>
        <dbReference type="Proteomes" id="UP000187012"/>
    </source>
</evidence>
<accession>A0A1N7S7P6</accession>
<evidence type="ECO:0000313" key="1">
    <source>
        <dbReference type="EMBL" id="SIT43416.1"/>
    </source>
</evidence>
<name>A0A1N7S7P6_9BURK</name>
<organism evidence="1 2">
    <name type="scientific">Paraburkholderia ribeironis</name>
    <dbReference type="NCBI Taxonomy" id="1247936"/>
    <lineage>
        <taxon>Bacteria</taxon>
        <taxon>Pseudomonadati</taxon>
        <taxon>Pseudomonadota</taxon>
        <taxon>Betaproteobacteria</taxon>
        <taxon>Burkholderiales</taxon>
        <taxon>Burkholderiaceae</taxon>
        <taxon>Paraburkholderia</taxon>
    </lineage>
</organism>